<reference evidence="1" key="2">
    <citation type="submission" date="2023-06" db="EMBL/GenBank/DDBJ databases">
        <authorList>
            <person name="Ma L."/>
            <person name="Liu K.-W."/>
            <person name="Li Z."/>
            <person name="Hsiao Y.-Y."/>
            <person name="Qi Y."/>
            <person name="Fu T."/>
            <person name="Tang G."/>
            <person name="Zhang D."/>
            <person name="Sun W.-H."/>
            <person name="Liu D.-K."/>
            <person name="Li Y."/>
            <person name="Chen G.-Z."/>
            <person name="Liu X.-D."/>
            <person name="Liao X.-Y."/>
            <person name="Jiang Y.-T."/>
            <person name="Yu X."/>
            <person name="Hao Y."/>
            <person name="Huang J."/>
            <person name="Zhao X.-W."/>
            <person name="Ke S."/>
            <person name="Chen Y.-Y."/>
            <person name="Wu W.-L."/>
            <person name="Hsu J.-L."/>
            <person name="Lin Y.-F."/>
            <person name="Huang M.-D."/>
            <person name="Li C.-Y."/>
            <person name="Huang L."/>
            <person name="Wang Z.-W."/>
            <person name="Zhao X."/>
            <person name="Zhong W.-Y."/>
            <person name="Peng D.-H."/>
            <person name="Ahmad S."/>
            <person name="Lan S."/>
            <person name="Zhang J.-S."/>
            <person name="Tsai W.-C."/>
            <person name="Van De Peer Y."/>
            <person name="Liu Z.-J."/>
        </authorList>
    </citation>
    <scope>NUCLEOTIDE SEQUENCE</scope>
    <source>
        <strain evidence="1">CP</strain>
        <tissue evidence="1">Leaves</tissue>
    </source>
</reference>
<keyword evidence="2" id="KW-1185">Reference proteome</keyword>
<name>A0AAV9CFM0_ACOCL</name>
<evidence type="ECO:0000313" key="2">
    <source>
        <dbReference type="Proteomes" id="UP001180020"/>
    </source>
</evidence>
<dbReference type="Pfam" id="PF14009">
    <property type="entry name" value="PADRE"/>
    <property type="match status" value="1"/>
</dbReference>
<organism evidence="1 2">
    <name type="scientific">Acorus calamus</name>
    <name type="common">Sweet flag</name>
    <dbReference type="NCBI Taxonomy" id="4465"/>
    <lineage>
        <taxon>Eukaryota</taxon>
        <taxon>Viridiplantae</taxon>
        <taxon>Streptophyta</taxon>
        <taxon>Embryophyta</taxon>
        <taxon>Tracheophyta</taxon>
        <taxon>Spermatophyta</taxon>
        <taxon>Magnoliopsida</taxon>
        <taxon>Liliopsida</taxon>
        <taxon>Acoraceae</taxon>
        <taxon>Acorus</taxon>
    </lineage>
</organism>
<gene>
    <name evidence="1" type="ORF">QJS10_CPB19g00918</name>
</gene>
<dbReference type="Proteomes" id="UP001180020">
    <property type="component" value="Unassembled WGS sequence"/>
</dbReference>
<sequence>MKTSIDSFKPPYTHPQQIKPTYYYYIIYIRVCMHIFEHQQTPSYDQNFTYMGCSFSSKLTDHANNTSAKVISPDGALKEYTVPVTVAEVLLGSGYGPTFFICDSDKLYFNERVPAMDGHEFLDVGQIYFVLPIDMMIKRSLTSTDMVALANKASSAMSKASKGRPSVRIVPLAELGSPRSESLEKMKRPCKGGLKPFMRVWFLIR</sequence>
<protein>
    <submittedName>
        <fullName evidence="1">Uncharacterized protein</fullName>
    </submittedName>
</protein>
<evidence type="ECO:0000313" key="1">
    <source>
        <dbReference type="EMBL" id="KAK1287736.1"/>
    </source>
</evidence>
<proteinExistence type="predicted"/>
<comment type="caution">
    <text evidence="1">The sequence shown here is derived from an EMBL/GenBank/DDBJ whole genome shotgun (WGS) entry which is preliminary data.</text>
</comment>
<accession>A0AAV9CFM0</accession>
<reference evidence="1" key="1">
    <citation type="journal article" date="2023" name="Nat. Commun.">
        <title>Diploid and tetraploid genomes of Acorus and the evolution of monocots.</title>
        <authorList>
            <person name="Ma L."/>
            <person name="Liu K.W."/>
            <person name="Li Z."/>
            <person name="Hsiao Y.Y."/>
            <person name="Qi Y."/>
            <person name="Fu T."/>
            <person name="Tang G.D."/>
            <person name="Zhang D."/>
            <person name="Sun W.H."/>
            <person name="Liu D.K."/>
            <person name="Li Y."/>
            <person name="Chen G.Z."/>
            <person name="Liu X.D."/>
            <person name="Liao X.Y."/>
            <person name="Jiang Y.T."/>
            <person name="Yu X."/>
            <person name="Hao Y."/>
            <person name="Huang J."/>
            <person name="Zhao X.W."/>
            <person name="Ke S."/>
            <person name="Chen Y.Y."/>
            <person name="Wu W.L."/>
            <person name="Hsu J.L."/>
            <person name="Lin Y.F."/>
            <person name="Huang M.D."/>
            <person name="Li C.Y."/>
            <person name="Huang L."/>
            <person name="Wang Z.W."/>
            <person name="Zhao X."/>
            <person name="Zhong W.Y."/>
            <person name="Peng D.H."/>
            <person name="Ahmad S."/>
            <person name="Lan S."/>
            <person name="Zhang J.S."/>
            <person name="Tsai W.C."/>
            <person name="Van de Peer Y."/>
            <person name="Liu Z.J."/>
        </authorList>
    </citation>
    <scope>NUCLEOTIDE SEQUENCE</scope>
    <source>
        <strain evidence="1">CP</strain>
    </source>
</reference>
<dbReference type="InterPro" id="IPR025322">
    <property type="entry name" value="PADRE_dom"/>
</dbReference>
<dbReference type="PANTHER" id="PTHR33052">
    <property type="entry name" value="DUF4228 DOMAIN PROTEIN-RELATED"/>
    <property type="match status" value="1"/>
</dbReference>
<dbReference type="AlphaFoldDB" id="A0AAV9CFM0"/>
<dbReference type="EMBL" id="JAUJYO010000019">
    <property type="protein sequence ID" value="KAK1287736.1"/>
    <property type="molecule type" value="Genomic_DNA"/>
</dbReference>